<feature type="domain" description="DUF6699" evidence="1">
    <location>
        <begin position="6"/>
        <end position="99"/>
    </location>
</feature>
<dbReference type="AlphaFoldDB" id="R7SG86"/>
<protein>
    <recommendedName>
        <fullName evidence="1">DUF6699 domain-containing protein</fullName>
    </recommendedName>
</protein>
<gene>
    <name evidence="2" type="ORF">FOMMEDRAFT_163355</name>
</gene>
<dbReference type="Pfam" id="PF20415">
    <property type="entry name" value="DUF6699"/>
    <property type="match status" value="1"/>
</dbReference>
<dbReference type="Proteomes" id="UP000053630">
    <property type="component" value="Unassembled WGS sequence"/>
</dbReference>
<proteinExistence type="predicted"/>
<keyword evidence="3" id="KW-1185">Reference proteome</keyword>
<reference evidence="3" key="1">
    <citation type="journal article" date="2012" name="Science">
        <title>The Paleozoic origin of enzymatic lignin decomposition reconstructed from 31 fungal genomes.</title>
        <authorList>
            <person name="Floudas D."/>
            <person name="Binder M."/>
            <person name="Riley R."/>
            <person name="Barry K."/>
            <person name="Blanchette R.A."/>
            <person name="Henrissat B."/>
            <person name="Martinez A.T."/>
            <person name="Otillar R."/>
            <person name="Spatafora J.W."/>
            <person name="Yadav J.S."/>
            <person name="Aerts A."/>
            <person name="Benoit I."/>
            <person name="Boyd A."/>
            <person name="Carlson A."/>
            <person name="Copeland A."/>
            <person name="Coutinho P.M."/>
            <person name="de Vries R.P."/>
            <person name="Ferreira P."/>
            <person name="Findley K."/>
            <person name="Foster B."/>
            <person name="Gaskell J."/>
            <person name="Glotzer D."/>
            <person name="Gorecki P."/>
            <person name="Heitman J."/>
            <person name="Hesse C."/>
            <person name="Hori C."/>
            <person name="Igarashi K."/>
            <person name="Jurgens J.A."/>
            <person name="Kallen N."/>
            <person name="Kersten P."/>
            <person name="Kohler A."/>
            <person name="Kuees U."/>
            <person name="Kumar T.K.A."/>
            <person name="Kuo A."/>
            <person name="LaButti K."/>
            <person name="Larrondo L.F."/>
            <person name="Lindquist E."/>
            <person name="Ling A."/>
            <person name="Lombard V."/>
            <person name="Lucas S."/>
            <person name="Lundell T."/>
            <person name="Martin R."/>
            <person name="McLaughlin D.J."/>
            <person name="Morgenstern I."/>
            <person name="Morin E."/>
            <person name="Murat C."/>
            <person name="Nagy L.G."/>
            <person name="Nolan M."/>
            <person name="Ohm R.A."/>
            <person name="Patyshakuliyeva A."/>
            <person name="Rokas A."/>
            <person name="Ruiz-Duenas F.J."/>
            <person name="Sabat G."/>
            <person name="Salamov A."/>
            <person name="Samejima M."/>
            <person name="Schmutz J."/>
            <person name="Slot J.C."/>
            <person name="St John F."/>
            <person name="Stenlid J."/>
            <person name="Sun H."/>
            <person name="Sun S."/>
            <person name="Syed K."/>
            <person name="Tsang A."/>
            <person name="Wiebenga A."/>
            <person name="Young D."/>
            <person name="Pisabarro A."/>
            <person name="Eastwood D.C."/>
            <person name="Martin F."/>
            <person name="Cullen D."/>
            <person name="Grigoriev I.V."/>
            <person name="Hibbett D.S."/>
        </authorList>
    </citation>
    <scope>NUCLEOTIDE SEQUENCE [LARGE SCALE GENOMIC DNA]</scope>
    <source>
        <strain evidence="3">MF3/22</strain>
    </source>
</reference>
<organism evidence="2 3">
    <name type="scientific">Fomitiporia mediterranea (strain MF3/22)</name>
    <name type="common">Grapevine white-rot fungus</name>
    <dbReference type="NCBI Taxonomy" id="694068"/>
    <lineage>
        <taxon>Eukaryota</taxon>
        <taxon>Fungi</taxon>
        <taxon>Dikarya</taxon>
        <taxon>Basidiomycota</taxon>
        <taxon>Agaricomycotina</taxon>
        <taxon>Agaricomycetes</taxon>
        <taxon>Hymenochaetales</taxon>
        <taxon>Hymenochaetaceae</taxon>
        <taxon>Fomitiporia</taxon>
    </lineage>
</organism>
<dbReference type="GeneID" id="18676009"/>
<dbReference type="OrthoDB" id="3251728at2759"/>
<evidence type="ECO:0000313" key="2">
    <source>
        <dbReference type="EMBL" id="EJC97440.1"/>
    </source>
</evidence>
<sequence length="115" mass="13167">MTKDELDLPATKPGITAIRLICPALGRFADSWKMEVRLRDGGIVTIANVLHGVYEQLRAKITKDEQALLSYSGVHYERVERPRRVEFLGNKHWFAGLRQVKLDSPYDFELLVKTV</sequence>
<dbReference type="KEGG" id="fme:FOMMEDRAFT_163355"/>
<dbReference type="InterPro" id="IPR046522">
    <property type="entry name" value="DUF6699"/>
</dbReference>
<accession>R7SG86</accession>
<evidence type="ECO:0000313" key="3">
    <source>
        <dbReference type="Proteomes" id="UP000053630"/>
    </source>
</evidence>
<dbReference type="RefSeq" id="XP_007272296.1">
    <property type="nucleotide sequence ID" value="XM_007272234.1"/>
</dbReference>
<evidence type="ECO:0000259" key="1">
    <source>
        <dbReference type="Pfam" id="PF20415"/>
    </source>
</evidence>
<dbReference type="EMBL" id="JH718516">
    <property type="protein sequence ID" value="EJC97440.1"/>
    <property type="molecule type" value="Genomic_DNA"/>
</dbReference>
<name>R7SG86_FOMME</name>